<organism evidence="2 3">
    <name type="scientific">Gossypium raimondii</name>
    <name type="common">Peruvian cotton</name>
    <name type="synonym">Gossypium klotzschianum subsp. raimondii</name>
    <dbReference type="NCBI Taxonomy" id="29730"/>
    <lineage>
        <taxon>Eukaryota</taxon>
        <taxon>Viridiplantae</taxon>
        <taxon>Streptophyta</taxon>
        <taxon>Embryophyta</taxon>
        <taxon>Tracheophyta</taxon>
        <taxon>Spermatophyta</taxon>
        <taxon>Magnoliopsida</taxon>
        <taxon>eudicotyledons</taxon>
        <taxon>Gunneridae</taxon>
        <taxon>Pentapetalae</taxon>
        <taxon>rosids</taxon>
        <taxon>malvids</taxon>
        <taxon>Malvales</taxon>
        <taxon>Malvaceae</taxon>
        <taxon>Malvoideae</taxon>
        <taxon>Gossypium</taxon>
    </lineage>
</organism>
<sequence length="94" mass="11188">MEYLSRVRVNCRFNLKLDFIYKRTKRKKERDRSLFLIIIWLVRNSVVFHMPWNNSNILKGVIGKGCGFHSLAHTDHIIRRAHTVGVRWQAPRDG</sequence>
<keyword evidence="3" id="KW-1185">Reference proteome</keyword>
<evidence type="ECO:0000256" key="1">
    <source>
        <dbReference type="SAM" id="Phobius"/>
    </source>
</evidence>
<protein>
    <submittedName>
        <fullName evidence="2">Uncharacterized protein</fullName>
    </submittedName>
</protein>
<feature type="transmembrane region" description="Helical" evidence="1">
    <location>
        <begin position="33"/>
        <end position="52"/>
    </location>
</feature>
<evidence type="ECO:0000313" key="2">
    <source>
        <dbReference type="EMBL" id="KJB52975.1"/>
    </source>
</evidence>
<dbReference type="AlphaFoldDB" id="A0A0D2UBI0"/>
<name>A0A0D2UBI0_GOSRA</name>
<dbReference type="EMBL" id="CM001747">
    <property type="protein sequence ID" value="KJB52975.1"/>
    <property type="molecule type" value="Genomic_DNA"/>
</dbReference>
<keyword evidence="1" id="KW-0472">Membrane</keyword>
<evidence type="ECO:0000313" key="3">
    <source>
        <dbReference type="Proteomes" id="UP000032304"/>
    </source>
</evidence>
<reference evidence="2 3" key="1">
    <citation type="journal article" date="2012" name="Nature">
        <title>Repeated polyploidization of Gossypium genomes and the evolution of spinnable cotton fibres.</title>
        <authorList>
            <person name="Paterson A.H."/>
            <person name="Wendel J.F."/>
            <person name="Gundlach H."/>
            <person name="Guo H."/>
            <person name="Jenkins J."/>
            <person name="Jin D."/>
            <person name="Llewellyn D."/>
            <person name="Showmaker K.C."/>
            <person name="Shu S."/>
            <person name="Udall J."/>
            <person name="Yoo M.J."/>
            <person name="Byers R."/>
            <person name="Chen W."/>
            <person name="Doron-Faigenboim A."/>
            <person name="Duke M.V."/>
            <person name="Gong L."/>
            <person name="Grimwood J."/>
            <person name="Grover C."/>
            <person name="Grupp K."/>
            <person name="Hu G."/>
            <person name="Lee T.H."/>
            <person name="Li J."/>
            <person name="Lin L."/>
            <person name="Liu T."/>
            <person name="Marler B.S."/>
            <person name="Page J.T."/>
            <person name="Roberts A.W."/>
            <person name="Romanel E."/>
            <person name="Sanders W.S."/>
            <person name="Szadkowski E."/>
            <person name="Tan X."/>
            <person name="Tang H."/>
            <person name="Xu C."/>
            <person name="Wang J."/>
            <person name="Wang Z."/>
            <person name="Zhang D."/>
            <person name="Zhang L."/>
            <person name="Ashrafi H."/>
            <person name="Bedon F."/>
            <person name="Bowers J.E."/>
            <person name="Brubaker C.L."/>
            <person name="Chee P.W."/>
            <person name="Das S."/>
            <person name="Gingle A.R."/>
            <person name="Haigler C.H."/>
            <person name="Harker D."/>
            <person name="Hoffmann L.V."/>
            <person name="Hovav R."/>
            <person name="Jones D.C."/>
            <person name="Lemke C."/>
            <person name="Mansoor S."/>
            <person name="ur Rahman M."/>
            <person name="Rainville L.N."/>
            <person name="Rambani A."/>
            <person name="Reddy U.K."/>
            <person name="Rong J.K."/>
            <person name="Saranga Y."/>
            <person name="Scheffler B.E."/>
            <person name="Scheffler J.A."/>
            <person name="Stelly D.M."/>
            <person name="Triplett B.A."/>
            <person name="Van Deynze A."/>
            <person name="Vaslin M.F."/>
            <person name="Waghmare V.N."/>
            <person name="Walford S.A."/>
            <person name="Wright R.J."/>
            <person name="Zaki E.A."/>
            <person name="Zhang T."/>
            <person name="Dennis E.S."/>
            <person name="Mayer K.F."/>
            <person name="Peterson D.G."/>
            <person name="Rokhsar D.S."/>
            <person name="Wang X."/>
            <person name="Schmutz J."/>
        </authorList>
    </citation>
    <scope>NUCLEOTIDE SEQUENCE [LARGE SCALE GENOMIC DNA]</scope>
</reference>
<keyword evidence="1" id="KW-0812">Transmembrane</keyword>
<accession>A0A0D2UBI0</accession>
<gene>
    <name evidence="2" type="ORF">B456_008G286200</name>
</gene>
<proteinExistence type="predicted"/>
<dbReference type="Gramene" id="KJB52975">
    <property type="protein sequence ID" value="KJB52975"/>
    <property type="gene ID" value="B456_008G286200"/>
</dbReference>
<dbReference type="Proteomes" id="UP000032304">
    <property type="component" value="Chromosome 8"/>
</dbReference>
<keyword evidence="1" id="KW-1133">Transmembrane helix</keyword>